<dbReference type="EMBL" id="PGOL01003254">
    <property type="protein sequence ID" value="PKI41949.1"/>
    <property type="molecule type" value="Genomic_DNA"/>
</dbReference>
<evidence type="ECO:0000256" key="1">
    <source>
        <dbReference type="SAM" id="MobiDB-lite"/>
    </source>
</evidence>
<sequence length="115" mass="12601">MATTEPHVISYAFFQVLISRIRRCQEEIFRGSSGLMEAETLVPSPRLHSSYSMEEDQADTLQVAAHSSRDRPSKIVGNGGPTTGLTSSPNSLLSTAHRIIQQPKPMSFSPQTSIN</sequence>
<comment type="caution">
    <text evidence="2">The sequence shown here is derived from an EMBL/GenBank/DDBJ whole genome shotgun (WGS) entry which is preliminary data.</text>
</comment>
<accession>A0A2I0ID91</accession>
<feature type="region of interest" description="Disordered" evidence="1">
    <location>
        <begin position="50"/>
        <end position="115"/>
    </location>
</feature>
<protein>
    <submittedName>
        <fullName evidence="2">Uncharacterized protein</fullName>
    </submittedName>
</protein>
<name>A0A2I0ID91_PUNGR</name>
<evidence type="ECO:0000313" key="3">
    <source>
        <dbReference type="Proteomes" id="UP000233551"/>
    </source>
</evidence>
<feature type="compositionally biased region" description="Polar residues" evidence="1">
    <location>
        <begin position="83"/>
        <end position="94"/>
    </location>
</feature>
<dbReference type="AlphaFoldDB" id="A0A2I0ID91"/>
<organism evidence="2 3">
    <name type="scientific">Punica granatum</name>
    <name type="common">Pomegranate</name>
    <dbReference type="NCBI Taxonomy" id="22663"/>
    <lineage>
        <taxon>Eukaryota</taxon>
        <taxon>Viridiplantae</taxon>
        <taxon>Streptophyta</taxon>
        <taxon>Embryophyta</taxon>
        <taxon>Tracheophyta</taxon>
        <taxon>Spermatophyta</taxon>
        <taxon>Magnoliopsida</taxon>
        <taxon>eudicotyledons</taxon>
        <taxon>Gunneridae</taxon>
        <taxon>Pentapetalae</taxon>
        <taxon>rosids</taxon>
        <taxon>malvids</taxon>
        <taxon>Myrtales</taxon>
        <taxon>Lythraceae</taxon>
        <taxon>Punica</taxon>
    </lineage>
</organism>
<gene>
    <name evidence="2" type="ORF">CRG98_037699</name>
</gene>
<dbReference type="Proteomes" id="UP000233551">
    <property type="component" value="Unassembled WGS sequence"/>
</dbReference>
<reference evidence="2 3" key="1">
    <citation type="submission" date="2017-11" db="EMBL/GenBank/DDBJ databases">
        <title>De-novo sequencing of pomegranate (Punica granatum L.) genome.</title>
        <authorList>
            <person name="Akparov Z."/>
            <person name="Amiraslanov A."/>
            <person name="Hajiyeva S."/>
            <person name="Abbasov M."/>
            <person name="Kaur K."/>
            <person name="Hamwieh A."/>
            <person name="Solovyev V."/>
            <person name="Salamov A."/>
            <person name="Braich B."/>
            <person name="Kosarev P."/>
            <person name="Mahmoud A."/>
            <person name="Hajiyev E."/>
            <person name="Babayeva S."/>
            <person name="Izzatullayeva V."/>
            <person name="Mammadov A."/>
            <person name="Mammadov A."/>
            <person name="Sharifova S."/>
            <person name="Ojaghi J."/>
            <person name="Eynullazada K."/>
            <person name="Bayramov B."/>
            <person name="Abdulazimova A."/>
            <person name="Shahmuradov I."/>
        </authorList>
    </citation>
    <scope>NUCLEOTIDE SEQUENCE [LARGE SCALE GENOMIC DNA]</scope>
    <source>
        <strain evidence="3">cv. AG2017</strain>
        <tissue evidence="2">Leaf</tissue>
    </source>
</reference>
<evidence type="ECO:0000313" key="2">
    <source>
        <dbReference type="EMBL" id="PKI41949.1"/>
    </source>
</evidence>
<keyword evidence="3" id="KW-1185">Reference proteome</keyword>
<proteinExistence type="predicted"/>